<keyword evidence="5" id="KW-1185">Reference proteome</keyword>
<feature type="transmembrane region" description="Helical" evidence="2">
    <location>
        <begin position="71"/>
        <end position="93"/>
    </location>
</feature>
<dbReference type="Proteomes" id="UP001597560">
    <property type="component" value="Unassembled WGS sequence"/>
</dbReference>
<evidence type="ECO:0000256" key="2">
    <source>
        <dbReference type="SAM" id="Phobius"/>
    </source>
</evidence>
<reference evidence="5" key="1">
    <citation type="journal article" date="2019" name="Int. J. Syst. Evol. Microbiol.">
        <title>The Global Catalogue of Microorganisms (GCM) 10K type strain sequencing project: providing services to taxonomists for standard genome sequencing and annotation.</title>
        <authorList>
            <consortium name="The Broad Institute Genomics Platform"/>
            <consortium name="The Broad Institute Genome Sequencing Center for Infectious Disease"/>
            <person name="Wu L."/>
            <person name="Ma J."/>
        </authorList>
    </citation>
    <scope>NUCLEOTIDE SEQUENCE [LARGE SCALE GENOMIC DNA]</scope>
    <source>
        <strain evidence="5">KCTC 23098</strain>
    </source>
</reference>
<feature type="transmembrane region" description="Helical" evidence="2">
    <location>
        <begin position="116"/>
        <end position="137"/>
    </location>
</feature>
<dbReference type="InterPro" id="IPR010559">
    <property type="entry name" value="Sig_transdc_His_kin_internal"/>
</dbReference>
<keyword evidence="1" id="KW-0175">Coiled coil</keyword>
<protein>
    <submittedName>
        <fullName evidence="4">Histidine kinase</fullName>
    </submittedName>
</protein>
<organism evidence="4 5">
    <name type="scientific">Olivibacter jilunii</name>
    <dbReference type="NCBI Taxonomy" id="985016"/>
    <lineage>
        <taxon>Bacteria</taxon>
        <taxon>Pseudomonadati</taxon>
        <taxon>Bacteroidota</taxon>
        <taxon>Sphingobacteriia</taxon>
        <taxon>Sphingobacteriales</taxon>
        <taxon>Sphingobacteriaceae</taxon>
        <taxon>Olivibacter</taxon>
    </lineage>
</organism>
<dbReference type="RefSeq" id="WP_377611772.1">
    <property type="nucleotide sequence ID" value="NZ_JBHUPA010000008.1"/>
</dbReference>
<feature type="transmembrane region" description="Helical" evidence="2">
    <location>
        <begin position="43"/>
        <end position="64"/>
    </location>
</feature>
<dbReference type="GO" id="GO:0016301">
    <property type="term" value="F:kinase activity"/>
    <property type="evidence" value="ECO:0007669"/>
    <property type="project" value="UniProtKB-KW"/>
</dbReference>
<keyword evidence="2" id="KW-0812">Transmembrane</keyword>
<sequence length="358" mass="42046">MMLRLLDQTGYKRFLLYFIPIFLYCFASYWLNRLMMPTITLWSVLGFEIVFIAICAGFAFIVNLALSPRWWYVGCLLLVLFSFVASVMAYHYIYGVMPFLGMSITKAEVDFNQREFVQNCILGLFRAFTYGVLYVVLRRLKEESKQRIEELKQRLEAEQLARRLEQERNDHLMSLLTAEMYPHFIKNALNMLAGMALRHHDDRMLESVLDLESLLDYSNERIRDLNQLVNVNKELKRVQRLIRLIRRQLGKDAAVLYVRKGMEMAYLIPPFVLITIVENAMKYGEISETSPLRINVAYLEGSFLFTCYNRKKKGSRTVSSSKIGLNNITRRLNMLLRDRFELHIQDEADDYTVSLKLT</sequence>
<feature type="transmembrane region" description="Helical" evidence="2">
    <location>
        <begin position="14"/>
        <end position="31"/>
    </location>
</feature>
<dbReference type="PANTHER" id="PTHR34220">
    <property type="entry name" value="SENSOR HISTIDINE KINASE YPDA"/>
    <property type="match status" value="1"/>
</dbReference>
<feature type="domain" description="Signal transduction histidine kinase internal region" evidence="3">
    <location>
        <begin position="174"/>
        <end position="250"/>
    </location>
</feature>
<accession>A0ABW6B2H4</accession>
<keyword evidence="4" id="KW-0808">Transferase</keyword>
<keyword evidence="4" id="KW-0418">Kinase</keyword>
<dbReference type="PANTHER" id="PTHR34220:SF7">
    <property type="entry name" value="SENSOR HISTIDINE KINASE YPDA"/>
    <property type="match status" value="1"/>
</dbReference>
<evidence type="ECO:0000256" key="1">
    <source>
        <dbReference type="SAM" id="Coils"/>
    </source>
</evidence>
<name>A0ABW6B2H4_9SPHI</name>
<evidence type="ECO:0000259" key="3">
    <source>
        <dbReference type="Pfam" id="PF06580"/>
    </source>
</evidence>
<proteinExistence type="predicted"/>
<feature type="coiled-coil region" evidence="1">
    <location>
        <begin position="134"/>
        <end position="168"/>
    </location>
</feature>
<evidence type="ECO:0000313" key="4">
    <source>
        <dbReference type="EMBL" id="MFD2963675.1"/>
    </source>
</evidence>
<evidence type="ECO:0000313" key="5">
    <source>
        <dbReference type="Proteomes" id="UP001597560"/>
    </source>
</evidence>
<keyword evidence="2" id="KW-0472">Membrane</keyword>
<gene>
    <name evidence="4" type="ORF">ACFS6J_17855</name>
</gene>
<comment type="caution">
    <text evidence="4">The sequence shown here is derived from an EMBL/GenBank/DDBJ whole genome shotgun (WGS) entry which is preliminary data.</text>
</comment>
<keyword evidence="2" id="KW-1133">Transmembrane helix</keyword>
<dbReference type="Pfam" id="PF06580">
    <property type="entry name" value="His_kinase"/>
    <property type="match status" value="1"/>
</dbReference>
<dbReference type="InterPro" id="IPR050640">
    <property type="entry name" value="Bact_2-comp_sensor_kinase"/>
</dbReference>
<dbReference type="EMBL" id="JBHUPA010000008">
    <property type="protein sequence ID" value="MFD2963675.1"/>
    <property type="molecule type" value="Genomic_DNA"/>
</dbReference>